<comment type="caution">
    <text evidence="2">The sequence shown here is derived from an EMBL/GenBank/DDBJ whole genome shotgun (WGS) entry which is preliminary data.</text>
</comment>
<dbReference type="Gene3D" id="3.40.50.150">
    <property type="entry name" value="Vaccinia Virus protein VP39"/>
    <property type="match status" value="1"/>
</dbReference>
<dbReference type="PANTHER" id="PTHR36112">
    <property type="entry name" value="RIBOSOMAL RNA SMALL SUBUNIT METHYLTRANSFERASE J"/>
    <property type="match status" value="1"/>
</dbReference>
<evidence type="ECO:0000313" key="2">
    <source>
        <dbReference type="EMBL" id="THJ39599.1"/>
    </source>
</evidence>
<dbReference type="SUPFAM" id="SSF53335">
    <property type="entry name" value="S-adenosyl-L-methionine-dependent methyltransferases"/>
    <property type="match status" value="1"/>
</dbReference>
<keyword evidence="1" id="KW-0963">Cytoplasm</keyword>
<gene>
    <name evidence="1" type="primary">rsmJ</name>
    <name evidence="2" type="ORF">E8Q35_20530</name>
</gene>
<organism evidence="2 3">
    <name type="scientific">Aeromonas veronii</name>
    <dbReference type="NCBI Taxonomy" id="654"/>
    <lineage>
        <taxon>Bacteria</taxon>
        <taxon>Pseudomonadati</taxon>
        <taxon>Pseudomonadota</taxon>
        <taxon>Gammaproteobacteria</taxon>
        <taxon>Aeromonadales</taxon>
        <taxon>Aeromonadaceae</taxon>
        <taxon>Aeromonas</taxon>
    </lineage>
</organism>
<dbReference type="HAMAP" id="MF_01523">
    <property type="entry name" value="16SrRNA_methyltr_J"/>
    <property type="match status" value="1"/>
</dbReference>
<dbReference type="EC" id="2.1.1.242" evidence="1"/>
<feature type="binding site" evidence="1">
    <location>
        <begin position="114"/>
        <end position="115"/>
    </location>
    <ligand>
        <name>S-adenosyl-L-methionine</name>
        <dbReference type="ChEBI" id="CHEBI:59789"/>
    </ligand>
</feature>
<evidence type="ECO:0000256" key="1">
    <source>
        <dbReference type="HAMAP-Rule" id="MF_01523"/>
    </source>
</evidence>
<comment type="catalytic activity">
    <reaction evidence="1">
        <text>guanosine(1516) in 16S rRNA + S-adenosyl-L-methionine = N(2)-methylguanosine(1516) in 16S rRNA + S-adenosyl-L-homocysteine + H(+)</text>
        <dbReference type="Rhea" id="RHEA:43220"/>
        <dbReference type="Rhea" id="RHEA-COMP:10412"/>
        <dbReference type="Rhea" id="RHEA-COMP:10413"/>
        <dbReference type="ChEBI" id="CHEBI:15378"/>
        <dbReference type="ChEBI" id="CHEBI:57856"/>
        <dbReference type="ChEBI" id="CHEBI:59789"/>
        <dbReference type="ChEBI" id="CHEBI:74269"/>
        <dbReference type="ChEBI" id="CHEBI:74481"/>
        <dbReference type="EC" id="2.1.1.242"/>
    </reaction>
</comment>
<dbReference type="PANTHER" id="PTHR36112:SF1">
    <property type="entry name" value="RIBOSOMAL RNA SMALL SUBUNIT METHYLTRANSFERASE J"/>
    <property type="match status" value="1"/>
</dbReference>
<name>A0A4S5C3D1_AERVE</name>
<keyword evidence="1" id="KW-0698">rRNA processing</keyword>
<comment type="similarity">
    <text evidence="1">Belongs to the methyltransferase superfamily. RsmJ family.</text>
</comment>
<dbReference type="GO" id="GO:0008990">
    <property type="term" value="F:rRNA (guanine-N2-)-methyltransferase activity"/>
    <property type="evidence" value="ECO:0007669"/>
    <property type="project" value="UniProtKB-UniRule"/>
</dbReference>
<dbReference type="InterPro" id="IPR007536">
    <property type="entry name" value="16SrRNA_methylTrfase_J"/>
</dbReference>
<comment type="caution">
    <text evidence="1">Lacks conserved residue(s) required for the propagation of feature annotation.</text>
</comment>
<reference evidence="2 3" key="1">
    <citation type="submission" date="2019-04" db="EMBL/GenBank/DDBJ databases">
        <title>Comparative genomics of Aeromonas veronii strains pathogenic to fish.</title>
        <authorList>
            <person name="Cascarano M.C."/>
            <person name="Smyrli M."/>
            <person name="Katharios P."/>
        </authorList>
    </citation>
    <scope>NUCLEOTIDE SEQUENCE [LARGE SCALE GENOMIC DNA]</scope>
    <source>
        <strain evidence="2 3">XU1</strain>
    </source>
</reference>
<dbReference type="Proteomes" id="UP000309618">
    <property type="component" value="Unassembled WGS sequence"/>
</dbReference>
<dbReference type="EMBL" id="SSUX01000021">
    <property type="protein sequence ID" value="THJ39599.1"/>
    <property type="molecule type" value="Genomic_DNA"/>
</dbReference>
<proteinExistence type="inferred from homology"/>
<accession>A0A4S5C3D1</accession>
<keyword evidence="1" id="KW-0949">S-adenosyl-L-methionine</keyword>
<dbReference type="GO" id="GO:0005737">
    <property type="term" value="C:cytoplasm"/>
    <property type="evidence" value="ECO:0007669"/>
    <property type="project" value="UniProtKB-SubCell"/>
</dbReference>
<sequence>MQVFSEVPARDGELDALRLRLADVEFPAPFALVLTEERLELRKLDEPKLGAVYVDFVEGAVAHRRKFGGGRGQSIAKAVGLKAGATPTVVDATAGLGRDAFVLASLGCKVTLIERSPVVAALLQDGLARAAQDPEIGPWVSERMHLLQGPAVDNLLALRERPEVIYLDPMFPHKQKSALVKKEMRVFQSLVGPDLDADALLPAALKMAEKRVVVKRPDYAGWLNEHKPSMAIETKSNRFDVYVMAALAAS</sequence>
<dbReference type="Gene3D" id="3.40.1630.10">
    <property type="entry name" value="YhiQ-like domain"/>
    <property type="match status" value="1"/>
</dbReference>
<protein>
    <recommendedName>
        <fullName evidence="1">Ribosomal RNA small subunit methyltransferase J</fullName>
        <ecNumber evidence="1">2.1.1.242</ecNumber>
    </recommendedName>
    <alternativeName>
        <fullName evidence="1">16S rRNA m2G1516 methyltransferase</fullName>
    </alternativeName>
    <alternativeName>
        <fullName evidence="1">rRNA (guanine-N(2)-)-methyltransferase</fullName>
    </alternativeName>
</protein>
<dbReference type="Pfam" id="PF04445">
    <property type="entry name" value="SAM_MT"/>
    <property type="match status" value="1"/>
</dbReference>
<dbReference type="InterPro" id="IPR029063">
    <property type="entry name" value="SAM-dependent_MTases_sf"/>
</dbReference>
<dbReference type="AlphaFoldDB" id="A0A4S5C3D1"/>
<feature type="binding site" evidence="1">
    <location>
        <begin position="98"/>
        <end position="99"/>
    </location>
    <ligand>
        <name>S-adenosyl-L-methionine</name>
        <dbReference type="ChEBI" id="CHEBI:59789"/>
    </ligand>
</feature>
<comment type="subcellular location">
    <subcellularLocation>
        <location evidence="1">Cytoplasm</location>
    </subcellularLocation>
</comment>
<feature type="binding site" evidence="1">
    <location>
        <position position="168"/>
    </location>
    <ligand>
        <name>S-adenosyl-L-methionine</name>
        <dbReference type="ChEBI" id="CHEBI:59789"/>
    </ligand>
</feature>
<keyword evidence="1 2" id="KW-0489">Methyltransferase</keyword>
<keyword evidence="1 2" id="KW-0808">Transferase</keyword>
<evidence type="ECO:0000313" key="3">
    <source>
        <dbReference type="Proteomes" id="UP000309618"/>
    </source>
</evidence>
<comment type="function">
    <text evidence="1">Specifically methylates the guanosine in position 1516 of 16S rRNA.</text>
</comment>
<dbReference type="CDD" id="cd02440">
    <property type="entry name" value="AdoMet_MTases"/>
    <property type="match status" value="1"/>
</dbReference>